<gene>
    <name evidence="2" type="ORF">HMPREF9696_01731</name>
</gene>
<keyword evidence="3" id="KW-1185">Reference proteome</keyword>
<name>K8P8G1_9BRAD</name>
<dbReference type="EMBL" id="AGWY01000007">
    <property type="protein sequence ID" value="EKS37781.1"/>
    <property type="molecule type" value="Genomic_DNA"/>
</dbReference>
<accession>K8P8G1</accession>
<sequence length="250" mass="28082">MGRPSQELIDFMKKWDVPRDDVWEVHGSTWVVKHKALERVAAKAGITWERPAMLECNSEKGVAALVVFGKLGEQMEWSIGEALIARDGVIGGNYKVTGKQAGYVYAMAEKRAKDRVILKLLNLHGSAYSEAEADEFSEERRQNPHVTRPEDILPKTEFGPNGEPIDNIPLADPGAGRKLPVKDQRPIFEALQKEIHATGSIIELQEWAEKNKNRLADLKPDWQEMLRGVYAEQINGLRNLARGDDMRMAG</sequence>
<evidence type="ECO:0000313" key="3">
    <source>
        <dbReference type="Proteomes" id="UP000001095"/>
    </source>
</evidence>
<evidence type="ECO:0000256" key="1">
    <source>
        <dbReference type="SAM" id="MobiDB-lite"/>
    </source>
</evidence>
<dbReference type="AlphaFoldDB" id="K8P8G1"/>
<organism evidence="2 3">
    <name type="scientific">Afipia clevelandensis ATCC 49720</name>
    <dbReference type="NCBI Taxonomy" id="883079"/>
    <lineage>
        <taxon>Bacteria</taxon>
        <taxon>Pseudomonadati</taxon>
        <taxon>Pseudomonadota</taxon>
        <taxon>Alphaproteobacteria</taxon>
        <taxon>Hyphomicrobiales</taxon>
        <taxon>Nitrobacteraceae</taxon>
        <taxon>Afipia</taxon>
    </lineage>
</organism>
<dbReference type="PATRIC" id="fig|883079.3.peg.1760"/>
<feature type="region of interest" description="Disordered" evidence="1">
    <location>
        <begin position="133"/>
        <end position="164"/>
    </location>
</feature>
<dbReference type="HOGENOM" id="CLU_1265739_0_0_5"/>
<evidence type="ECO:0000313" key="2">
    <source>
        <dbReference type="EMBL" id="EKS37781.1"/>
    </source>
</evidence>
<dbReference type="Proteomes" id="UP000001095">
    <property type="component" value="Unassembled WGS sequence"/>
</dbReference>
<protein>
    <submittedName>
        <fullName evidence="2">Uncharacterized protein</fullName>
    </submittedName>
</protein>
<reference evidence="2 3" key="1">
    <citation type="submission" date="2012-04" db="EMBL/GenBank/DDBJ databases">
        <title>The Genome Sequence of Afipia clevelandensis ATCC 49720.</title>
        <authorList>
            <consortium name="The Broad Institute Genome Sequencing Platform"/>
            <person name="Earl A."/>
            <person name="Ward D."/>
            <person name="Feldgarden M."/>
            <person name="Gevers D."/>
            <person name="Huys G."/>
            <person name="Walker B."/>
            <person name="Young S.K."/>
            <person name="Zeng Q."/>
            <person name="Gargeya S."/>
            <person name="Fitzgerald M."/>
            <person name="Haas B."/>
            <person name="Abouelleil A."/>
            <person name="Alvarado L."/>
            <person name="Arachchi H.M."/>
            <person name="Berlin A."/>
            <person name="Chapman S.B."/>
            <person name="Goldberg J."/>
            <person name="Griggs A."/>
            <person name="Gujja S."/>
            <person name="Hansen M."/>
            <person name="Howarth C."/>
            <person name="Imamovic A."/>
            <person name="Larimer J."/>
            <person name="McCowen C."/>
            <person name="Montmayeur A."/>
            <person name="Murphy C."/>
            <person name="Neiman D."/>
            <person name="Pearson M."/>
            <person name="Priest M."/>
            <person name="Roberts A."/>
            <person name="Saif S."/>
            <person name="Shea T."/>
            <person name="Sisk P."/>
            <person name="Sykes S."/>
            <person name="Wortman J."/>
            <person name="Nusbaum C."/>
            <person name="Birren B."/>
        </authorList>
    </citation>
    <scope>NUCLEOTIDE SEQUENCE [LARGE SCALE GENOMIC DNA]</scope>
    <source>
        <strain evidence="2 3">ATCC 49720</strain>
    </source>
</reference>
<proteinExistence type="predicted"/>
<feature type="compositionally biased region" description="Basic and acidic residues" evidence="1">
    <location>
        <begin position="138"/>
        <end position="154"/>
    </location>
</feature>
<comment type="caution">
    <text evidence="2">The sequence shown here is derived from an EMBL/GenBank/DDBJ whole genome shotgun (WGS) entry which is preliminary data.</text>
</comment>